<keyword evidence="1" id="KW-0472">Membrane</keyword>
<keyword evidence="1" id="KW-1133">Transmembrane helix</keyword>
<dbReference type="Proteomes" id="UP000516422">
    <property type="component" value="Chromosome"/>
</dbReference>
<organism evidence="2 3">
    <name type="scientific">Streptomyces griseofuscus</name>
    <dbReference type="NCBI Taxonomy" id="146922"/>
    <lineage>
        <taxon>Bacteria</taxon>
        <taxon>Bacillati</taxon>
        <taxon>Actinomycetota</taxon>
        <taxon>Actinomycetes</taxon>
        <taxon>Kitasatosporales</taxon>
        <taxon>Streptomycetaceae</taxon>
        <taxon>Streptomyces</taxon>
    </lineage>
</organism>
<sequence>MLTNLDVLILTILGGLFINPRRYRSCWTAVLAALATGIATGAVYMLVTRVLLPWLGVTP</sequence>
<dbReference type="AlphaFoldDB" id="A0A7H1Q3K3"/>
<gene>
    <name evidence="2" type="ORF">HEP81_04610</name>
</gene>
<feature type="transmembrane region" description="Helical" evidence="1">
    <location>
        <begin position="26"/>
        <end position="47"/>
    </location>
</feature>
<dbReference type="EMBL" id="CP051006">
    <property type="protein sequence ID" value="QNT94883.1"/>
    <property type="molecule type" value="Genomic_DNA"/>
</dbReference>
<evidence type="ECO:0000313" key="3">
    <source>
        <dbReference type="Proteomes" id="UP000516422"/>
    </source>
</evidence>
<keyword evidence="1" id="KW-0812">Transmembrane</keyword>
<evidence type="ECO:0000313" key="2">
    <source>
        <dbReference type="EMBL" id="QNT94883.1"/>
    </source>
</evidence>
<accession>A0A7H1Q3K3</accession>
<proteinExistence type="predicted"/>
<evidence type="ECO:0000256" key="1">
    <source>
        <dbReference type="SAM" id="Phobius"/>
    </source>
</evidence>
<name>A0A7H1Q3K3_9ACTN</name>
<dbReference type="GeneID" id="91464162"/>
<protein>
    <submittedName>
        <fullName evidence="2">Uncharacterized protein</fullName>
    </submittedName>
</protein>
<reference evidence="2 3" key="1">
    <citation type="submission" date="2020-04" db="EMBL/GenBank/DDBJ databases">
        <title>Characterization and engineering of Streptomyces griseofuscus DSM40191 as a potential heterologous host for expression of BGCs.</title>
        <authorList>
            <person name="Gren T."/>
            <person name="Whitford C.M."/>
            <person name="Mohite O.S."/>
            <person name="Joergensen T.S."/>
            <person name="Nielsen J.B."/>
            <person name="Lee S.Y."/>
            <person name="Weber T."/>
        </authorList>
    </citation>
    <scope>NUCLEOTIDE SEQUENCE [LARGE SCALE GENOMIC DNA]</scope>
    <source>
        <strain evidence="2 3">DSM 40191</strain>
    </source>
</reference>
<dbReference type="RefSeq" id="WP_037653663.1">
    <property type="nucleotide sequence ID" value="NZ_CP051006.1"/>
</dbReference>
<dbReference type="KEGG" id="sgf:HEP81_04610"/>